<keyword evidence="2" id="KW-1185">Reference proteome</keyword>
<reference evidence="1" key="2">
    <citation type="submission" date="2020-09" db="EMBL/GenBank/DDBJ databases">
        <authorList>
            <person name="Sun Q."/>
            <person name="Kim S."/>
        </authorList>
    </citation>
    <scope>NUCLEOTIDE SEQUENCE</scope>
    <source>
        <strain evidence="1">KCTC 22169</strain>
    </source>
</reference>
<accession>A0A918K926</accession>
<dbReference type="AlphaFoldDB" id="A0A918K926"/>
<dbReference type="EMBL" id="BMXR01000005">
    <property type="protein sequence ID" value="GGX55529.1"/>
    <property type="molecule type" value="Genomic_DNA"/>
</dbReference>
<proteinExistence type="predicted"/>
<reference evidence="1" key="1">
    <citation type="journal article" date="2014" name="Int. J. Syst. Evol. Microbiol.">
        <title>Complete genome sequence of Corynebacterium casei LMG S-19264T (=DSM 44701T), isolated from a smear-ripened cheese.</title>
        <authorList>
            <consortium name="US DOE Joint Genome Institute (JGI-PGF)"/>
            <person name="Walter F."/>
            <person name="Albersmeier A."/>
            <person name="Kalinowski J."/>
            <person name="Ruckert C."/>
        </authorList>
    </citation>
    <scope>NUCLEOTIDE SEQUENCE</scope>
    <source>
        <strain evidence="1">KCTC 22169</strain>
    </source>
</reference>
<name>A0A918K926_9GAMM</name>
<evidence type="ECO:0000313" key="1">
    <source>
        <dbReference type="EMBL" id="GGX55529.1"/>
    </source>
</evidence>
<evidence type="ECO:0000313" key="2">
    <source>
        <dbReference type="Proteomes" id="UP000626148"/>
    </source>
</evidence>
<dbReference type="Proteomes" id="UP000626148">
    <property type="component" value="Unassembled WGS sequence"/>
</dbReference>
<protein>
    <submittedName>
        <fullName evidence="1">Uncharacterized protein</fullName>
    </submittedName>
</protein>
<gene>
    <name evidence="1" type="ORF">GCM10007392_24020</name>
</gene>
<comment type="caution">
    <text evidence="1">The sequence shown here is derived from an EMBL/GenBank/DDBJ whole genome shotgun (WGS) entry which is preliminary data.</text>
</comment>
<sequence length="74" mass="7540">MFLAELLGSEVFVVDVLGEVGTTSVSDLAPVPVSIIDCLAEVAVQSGSPPIGLSQPLGTSFHCAPLGGCWRGKL</sequence>
<organism evidence="1 2">
    <name type="scientific">Saccharospirillum salsuginis</name>
    <dbReference type="NCBI Taxonomy" id="418750"/>
    <lineage>
        <taxon>Bacteria</taxon>
        <taxon>Pseudomonadati</taxon>
        <taxon>Pseudomonadota</taxon>
        <taxon>Gammaproteobacteria</taxon>
        <taxon>Oceanospirillales</taxon>
        <taxon>Saccharospirillaceae</taxon>
        <taxon>Saccharospirillum</taxon>
    </lineage>
</organism>